<feature type="compositionally biased region" description="Basic and acidic residues" evidence="4">
    <location>
        <begin position="624"/>
        <end position="633"/>
    </location>
</feature>
<dbReference type="Gene3D" id="3.30.310.130">
    <property type="entry name" value="Ubiquitin-related"/>
    <property type="match status" value="1"/>
</dbReference>
<evidence type="ECO:0000313" key="7">
    <source>
        <dbReference type="Proteomes" id="UP001318860"/>
    </source>
</evidence>
<evidence type="ECO:0000256" key="4">
    <source>
        <dbReference type="SAM" id="MobiDB-lite"/>
    </source>
</evidence>
<feature type="compositionally biased region" description="Polar residues" evidence="4">
    <location>
        <begin position="611"/>
        <end position="623"/>
    </location>
</feature>
<comment type="similarity">
    <text evidence="1">Belongs to the peptidase C48 family.</text>
</comment>
<sequence length="716" mass="81188">MGKRRNAENKFYTGGEGNTTSSKSYGGGCRDNGKFSVFEFADDDLRVETESRKTLAKFGTKSPGKKFAHHRRPVDKYTFLEFFSASGLETSDRKVIDETSEVAQGITAQQKDSGSDVLDVDVTDSAFQDRTFGTDITISPCSLNYDSHRGPFLKHQGVECSSCGAKSSAPGSRKPGGYTTGRKHNTILYVDSDEDGGMELSSSSSFDLAENEGSLEEKSSEYGAKDNDCEAVSKADVVNLHLKSKDINVAEAGDWNSGSIELEFVVLDDPQWFEKLEEIKSLDLKYKAAWKTIISECNFDEAFEDIVYPDGDPDAVFISRRDIELLQPRTFINDTIIDFYIKYLVNKTKPEKQHMFHFFNTFFFRKLVDMDRDSSKTWEGSDAFQQKGMDGSSKVPCILHMDSIRGSHGGLENLIRSYLWEEWKERGNKEEEEISMKFLNLDFVTLQMPQQENLFDCGLFLLHYAELFLEHASNGSATKYVDFLNKDWFLAAEVSLKKRDHIRKLIHRIVKDNALKNLPATRHNEYLQSGRNEGDSGANFVQPDGVEEPHLNDIKLNSSYEFEIKGRQSFSAMLERRNIDNSVLDESFEHYNLLVPINQFNNMTLPMEDTLGNQATFPPGDSSSRFESDRDNKPMPPLYPLSSFRTREMRVSHETSSSKSPIIIDVQNEDDCAPEVASPTKRRKEKYESSSLSSEDFSACVVEDSEEESEREHQKD</sequence>
<feature type="domain" description="Ubiquitin-like protease family profile" evidence="5">
    <location>
        <begin position="316"/>
        <end position="468"/>
    </location>
</feature>
<gene>
    <name evidence="6" type="ORF">DH2020_030587</name>
</gene>
<feature type="region of interest" description="Disordered" evidence="4">
    <location>
        <begin position="610"/>
        <end position="716"/>
    </location>
</feature>
<dbReference type="EMBL" id="JABTTQ020001082">
    <property type="protein sequence ID" value="KAK6135670.1"/>
    <property type="molecule type" value="Genomic_DNA"/>
</dbReference>
<feature type="region of interest" description="Disordered" evidence="4">
    <location>
        <begin position="163"/>
        <end position="223"/>
    </location>
</feature>
<dbReference type="InterPro" id="IPR057375">
    <property type="entry name" value="ULP2A/B_PH"/>
</dbReference>
<comment type="caution">
    <text evidence="6">The sequence shown here is derived from an EMBL/GenBank/DDBJ whole genome shotgun (WGS) entry which is preliminary data.</text>
</comment>
<dbReference type="PANTHER" id="PTHR47764">
    <property type="entry name" value="UBIQUITIN-LIKE-SPECIFIC PROTEASE 2B-RELATED"/>
    <property type="match status" value="1"/>
</dbReference>
<dbReference type="SUPFAM" id="SSF54001">
    <property type="entry name" value="Cysteine proteinases"/>
    <property type="match status" value="1"/>
</dbReference>
<dbReference type="InterPro" id="IPR003653">
    <property type="entry name" value="Peptidase_C48_C"/>
</dbReference>
<feature type="region of interest" description="Disordered" evidence="4">
    <location>
        <begin position="1"/>
        <end position="27"/>
    </location>
</feature>
<proteinExistence type="inferred from homology"/>
<name>A0ABR0VPG2_REHGL</name>
<evidence type="ECO:0000256" key="1">
    <source>
        <dbReference type="ARBA" id="ARBA00005234"/>
    </source>
</evidence>
<protein>
    <recommendedName>
        <fullName evidence="5">Ubiquitin-like protease family profile domain-containing protein</fullName>
    </recommendedName>
</protein>
<reference evidence="6 7" key="1">
    <citation type="journal article" date="2021" name="Comput. Struct. Biotechnol. J.">
        <title>De novo genome assembly of the potent medicinal plant Rehmannia glutinosa using nanopore technology.</title>
        <authorList>
            <person name="Ma L."/>
            <person name="Dong C."/>
            <person name="Song C."/>
            <person name="Wang X."/>
            <person name="Zheng X."/>
            <person name="Niu Y."/>
            <person name="Chen S."/>
            <person name="Feng W."/>
        </authorList>
    </citation>
    <scope>NUCLEOTIDE SEQUENCE [LARGE SCALE GENOMIC DNA]</scope>
    <source>
        <strain evidence="6">DH-2019</strain>
    </source>
</reference>
<dbReference type="PROSITE" id="PS50600">
    <property type="entry name" value="ULP_PROTEASE"/>
    <property type="match status" value="1"/>
</dbReference>
<dbReference type="Gene3D" id="1.10.418.20">
    <property type="match status" value="1"/>
</dbReference>
<dbReference type="Pfam" id="PF02902">
    <property type="entry name" value="Peptidase_C48"/>
    <property type="match status" value="2"/>
</dbReference>
<evidence type="ECO:0000256" key="2">
    <source>
        <dbReference type="ARBA" id="ARBA00022670"/>
    </source>
</evidence>
<keyword evidence="7" id="KW-1185">Reference proteome</keyword>
<evidence type="ECO:0000259" key="5">
    <source>
        <dbReference type="PROSITE" id="PS50600"/>
    </source>
</evidence>
<dbReference type="PANTHER" id="PTHR47764:SF2">
    <property type="entry name" value="UBIQUITIN-LIKE PROTEASE FAMILY PROFILE DOMAIN-CONTAINING PROTEIN"/>
    <property type="match status" value="1"/>
</dbReference>
<dbReference type="Pfam" id="PF25352">
    <property type="entry name" value="PH_ULP"/>
    <property type="match status" value="1"/>
</dbReference>
<dbReference type="Proteomes" id="UP001318860">
    <property type="component" value="Unassembled WGS sequence"/>
</dbReference>
<evidence type="ECO:0000313" key="6">
    <source>
        <dbReference type="EMBL" id="KAK6135670.1"/>
    </source>
</evidence>
<organism evidence="6 7">
    <name type="scientific">Rehmannia glutinosa</name>
    <name type="common">Chinese foxglove</name>
    <dbReference type="NCBI Taxonomy" id="99300"/>
    <lineage>
        <taxon>Eukaryota</taxon>
        <taxon>Viridiplantae</taxon>
        <taxon>Streptophyta</taxon>
        <taxon>Embryophyta</taxon>
        <taxon>Tracheophyta</taxon>
        <taxon>Spermatophyta</taxon>
        <taxon>Magnoliopsida</taxon>
        <taxon>eudicotyledons</taxon>
        <taxon>Gunneridae</taxon>
        <taxon>Pentapetalae</taxon>
        <taxon>asterids</taxon>
        <taxon>lamiids</taxon>
        <taxon>Lamiales</taxon>
        <taxon>Orobanchaceae</taxon>
        <taxon>Rehmannieae</taxon>
        <taxon>Rehmannia</taxon>
    </lineage>
</organism>
<evidence type="ECO:0000256" key="3">
    <source>
        <dbReference type="ARBA" id="ARBA00022801"/>
    </source>
</evidence>
<keyword evidence="3" id="KW-0378">Hydrolase</keyword>
<dbReference type="InterPro" id="IPR038765">
    <property type="entry name" value="Papain-like_cys_pep_sf"/>
</dbReference>
<accession>A0ABR0VPG2</accession>
<keyword evidence="2" id="KW-0645">Protease</keyword>